<dbReference type="EMBL" id="JBHUOM010000043">
    <property type="protein sequence ID" value="MFD2937729.1"/>
    <property type="molecule type" value="Genomic_DNA"/>
</dbReference>
<dbReference type="RefSeq" id="WP_381508089.1">
    <property type="nucleotide sequence ID" value="NZ_JBHUOM010000043.1"/>
</dbReference>
<evidence type="ECO:0000313" key="2">
    <source>
        <dbReference type="EMBL" id="MFD2937729.1"/>
    </source>
</evidence>
<organism evidence="2 3">
    <name type="scientific">Spirosoma flavum</name>
    <dbReference type="NCBI Taxonomy" id="2048557"/>
    <lineage>
        <taxon>Bacteria</taxon>
        <taxon>Pseudomonadati</taxon>
        <taxon>Bacteroidota</taxon>
        <taxon>Cytophagia</taxon>
        <taxon>Cytophagales</taxon>
        <taxon>Cytophagaceae</taxon>
        <taxon>Spirosoma</taxon>
    </lineage>
</organism>
<evidence type="ECO:0000256" key="1">
    <source>
        <dbReference type="SAM" id="MobiDB-lite"/>
    </source>
</evidence>
<protein>
    <submittedName>
        <fullName evidence="2">Uncharacterized protein</fullName>
    </submittedName>
</protein>
<comment type="caution">
    <text evidence="2">The sequence shown here is derived from an EMBL/GenBank/DDBJ whole genome shotgun (WGS) entry which is preliminary data.</text>
</comment>
<reference evidence="3" key="1">
    <citation type="journal article" date="2019" name="Int. J. Syst. Evol. Microbiol.">
        <title>The Global Catalogue of Microorganisms (GCM) 10K type strain sequencing project: providing services to taxonomists for standard genome sequencing and annotation.</title>
        <authorList>
            <consortium name="The Broad Institute Genomics Platform"/>
            <consortium name="The Broad Institute Genome Sequencing Center for Infectious Disease"/>
            <person name="Wu L."/>
            <person name="Ma J."/>
        </authorList>
    </citation>
    <scope>NUCLEOTIDE SEQUENCE [LARGE SCALE GENOMIC DNA]</scope>
    <source>
        <strain evidence="3">KCTC 52490</strain>
    </source>
</reference>
<name>A0ABW6AUM1_9BACT</name>
<dbReference type="Proteomes" id="UP001597512">
    <property type="component" value="Unassembled WGS sequence"/>
</dbReference>
<proteinExistence type="predicted"/>
<feature type="region of interest" description="Disordered" evidence="1">
    <location>
        <begin position="1"/>
        <end position="50"/>
    </location>
</feature>
<accession>A0ABW6AUM1</accession>
<keyword evidence="3" id="KW-1185">Reference proteome</keyword>
<feature type="compositionally biased region" description="Polar residues" evidence="1">
    <location>
        <begin position="38"/>
        <end position="50"/>
    </location>
</feature>
<evidence type="ECO:0000313" key="3">
    <source>
        <dbReference type="Proteomes" id="UP001597512"/>
    </source>
</evidence>
<gene>
    <name evidence="2" type="ORF">ACFS25_28435</name>
</gene>
<sequence>MYANSNSQDQPERIVVTADRPATPTPGHDGVPHGGHDSNGNGPSLSSKPTNPQYTLLDAVGYFDKDKDVFEKLVEAATLGVEVEKDIVEQMEHMSSVLSKISAGFKFIDLGTSFAQGNYQAAFQKSSTLLISSVLTQIALRAGPAPVRIAAALASLGFAVFDITTKDGSALADKVFNSATSGNGGLRLAIPQWDTYVGVPPY</sequence>